<dbReference type="Gramene" id="Psat05G0323800-T1">
    <property type="protein sequence ID" value="KAI5406892.1"/>
    <property type="gene ID" value="KIW84_053238"/>
</dbReference>
<dbReference type="Proteomes" id="UP001058974">
    <property type="component" value="Chromosome 5"/>
</dbReference>
<dbReference type="GO" id="GO:0003723">
    <property type="term" value="F:RNA binding"/>
    <property type="evidence" value="ECO:0007669"/>
    <property type="project" value="UniProtKB-UniRule"/>
</dbReference>
<dbReference type="Pfam" id="PF00035">
    <property type="entry name" value="dsrm"/>
    <property type="match status" value="3"/>
</dbReference>
<evidence type="ECO:0000256" key="1">
    <source>
        <dbReference type="ARBA" id="ARBA00022737"/>
    </source>
</evidence>
<feature type="domain" description="DRBM" evidence="4">
    <location>
        <begin position="1"/>
        <end position="70"/>
    </location>
</feature>
<evidence type="ECO:0000313" key="5">
    <source>
        <dbReference type="EMBL" id="KAI5406892.1"/>
    </source>
</evidence>
<dbReference type="Gene3D" id="3.30.160.20">
    <property type="match status" value="3"/>
</dbReference>
<feature type="domain" description="DRBM" evidence="4">
    <location>
        <begin position="105"/>
        <end position="169"/>
    </location>
</feature>
<dbReference type="PANTHER" id="PTHR46031:SF31">
    <property type="entry name" value="DOUBLE-STRANDED RNA-BINDING PROTEIN 1-LIKE"/>
    <property type="match status" value="1"/>
</dbReference>
<dbReference type="SUPFAM" id="SSF54768">
    <property type="entry name" value="dsRNA-binding domain-like"/>
    <property type="match status" value="3"/>
</dbReference>
<accession>A0A9D4WSF7</accession>
<dbReference type="PROSITE" id="PS50137">
    <property type="entry name" value="DS_RBD"/>
    <property type="match status" value="3"/>
</dbReference>
<keyword evidence="1" id="KW-0677">Repeat</keyword>
<evidence type="ECO:0000256" key="2">
    <source>
        <dbReference type="ARBA" id="ARBA00022884"/>
    </source>
</evidence>
<organism evidence="5 6">
    <name type="scientific">Pisum sativum</name>
    <name type="common">Garden pea</name>
    <name type="synonym">Lathyrus oleraceus</name>
    <dbReference type="NCBI Taxonomy" id="3888"/>
    <lineage>
        <taxon>Eukaryota</taxon>
        <taxon>Viridiplantae</taxon>
        <taxon>Streptophyta</taxon>
        <taxon>Embryophyta</taxon>
        <taxon>Tracheophyta</taxon>
        <taxon>Spermatophyta</taxon>
        <taxon>Magnoliopsida</taxon>
        <taxon>eudicotyledons</taxon>
        <taxon>Gunneridae</taxon>
        <taxon>Pentapetalae</taxon>
        <taxon>rosids</taxon>
        <taxon>fabids</taxon>
        <taxon>Fabales</taxon>
        <taxon>Fabaceae</taxon>
        <taxon>Papilionoideae</taxon>
        <taxon>50 kb inversion clade</taxon>
        <taxon>NPAAA clade</taxon>
        <taxon>Hologalegina</taxon>
        <taxon>IRL clade</taxon>
        <taxon>Fabeae</taxon>
        <taxon>Lathyrus</taxon>
    </lineage>
</organism>
<keyword evidence="6" id="KW-1185">Reference proteome</keyword>
<dbReference type="SMART" id="SM00358">
    <property type="entry name" value="DSRM"/>
    <property type="match status" value="3"/>
</dbReference>
<sequence length="379" mass="42424">MYKTQLQQLCQQRRWSLPKYSAMNDGPQHKPSYKASVLVNDATFTSSDTFSSSKEAQNQAAMRAFLNLSSPSSASSTPTEEVGAAKPQETPVIMTETDRLCKHQLQNYARKNNLDQPVFTIITVGPPHDFRYKATVVIGGKSFDSPTFFNTIKEAEQAAAKVALKELPISTYLFKKASILLVSDDDSCTAKNLLLELTQREGFSKPIYKTTEFRSSNMPNFFSTVEVEGVEFHGKASRSKKQAEHDAAKIAYIALQECGLHMDASFSSHTKENPAIESTRKSDIFKSKQILNFDDELLDQEMLDTDIKVKNAQNGSFPLPPNKKIKIGNMCCSSSHNKDRFKVYTRFPNIIFPKGITLVPIGNDKWIAASLECQNDKDF</sequence>
<dbReference type="AlphaFoldDB" id="A0A9D4WSF7"/>
<dbReference type="PANTHER" id="PTHR46031">
    <property type="match status" value="1"/>
</dbReference>
<keyword evidence="2 3" id="KW-0694">RNA-binding</keyword>
<gene>
    <name evidence="5" type="ORF">KIW84_053238</name>
</gene>
<feature type="domain" description="DRBM" evidence="4">
    <location>
        <begin position="189"/>
        <end position="257"/>
    </location>
</feature>
<proteinExistence type="predicted"/>
<name>A0A9D4WSF7_PEA</name>
<evidence type="ECO:0000313" key="6">
    <source>
        <dbReference type="Proteomes" id="UP001058974"/>
    </source>
</evidence>
<dbReference type="EMBL" id="JAMSHJ010000005">
    <property type="protein sequence ID" value="KAI5406892.1"/>
    <property type="molecule type" value="Genomic_DNA"/>
</dbReference>
<evidence type="ECO:0000256" key="3">
    <source>
        <dbReference type="PROSITE-ProRule" id="PRU00266"/>
    </source>
</evidence>
<dbReference type="CDD" id="cd00048">
    <property type="entry name" value="DSRM_SF"/>
    <property type="match status" value="1"/>
</dbReference>
<protein>
    <recommendedName>
        <fullName evidence="4">DRBM domain-containing protein</fullName>
    </recommendedName>
</protein>
<evidence type="ECO:0000259" key="4">
    <source>
        <dbReference type="PROSITE" id="PS50137"/>
    </source>
</evidence>
<dbReference type="InterPro" id="IPR014720">
    <property type="entry name" value="dsRBD_dom"/>
</dbReference>
<comment type="caution">
    <text evidence="5">The sequence shown here is derived from an EMBL/GenBank/DDBJ whole genome shotgun (WGS) entry which is preliminary data.</text>
</comment>
<reference evidence="5 6" key="1">
    <citation type="journal article" date="2022" name="Nat. Genet.">
        <title>Improved pea reference genome and pan-genome highlight genomic features and evolutionary characteristics.</title>
        <authorList>
            <person name="Yang T."/>
            <person name="Liu R."/>
            <person name="Luo Y."/>
            <person name="Hu S."/>
            <person name="Wang D."/>
            <person name="Wang C."/>
            <person name="Pandey M.K."/>
            <person name="Ge S."/>
            <person name="Xu Q."/>
            <person name="Li N."/>
            <person name="Li G."/>
            <person name="Huang Y."/>
            <person name="Saxena R.K."/>
            <person name="Ji Y."/>
            <person name="Li M."/>
            <person name="Yan X."/>
            <person name="He Y."/>
            <person name="Liu Y."/>
            <person name="Wang X."/>
            <person name="Xiang C."/>
            <person name="Varshney R.K."/>
            <person name="Ding H."/>
            <person name="Gao S."/>
            <person name="Zong X."/>
        </authorList>
    </citation>
    <scope>NUCLEOTIDE SEQUENCE [LARGE SCALE GENOMIC DNA]</scope>
    <source>
        <strain evidence="5 6">cv. Zhongwan 6</strain>
    </source>
</reference>